<reference evidence="1" key="1">
    <citation type="submission" date="2021-01" db="EMBL/GenBank/DDBJ databases">
        <authorList>
            <person name="Corre E."/>
            <person name="Pelletier E."/>
            <person name="Niang G."/>
            <person name="Scheremetjew M."/>
            <person name="Finn R."/>
            <person name="Kale V."/>
            <person name="Holt S."/>
            <person name="Cochrane G."/>
            <person name="Meng A."/>
            <person name="Brown T."/>
            <person name="Cohen L."/>
        </authorList>
    </citation>
    <scope>NUCLEOTIDE SEQUENCE</scope>
    <source>
        <strain evidence="1">Pop2</strain>
    </source>
</reference>
<gene>
    <name evidence="1" type="ORF">DBRI1063_LOCUS24300</name>
</gene>
<proteinExistence type="predicted"/>
<dbReference type="EMBL" id="HBGN01037956">
    <property type="protein sequence ID" value="CAD9356036.1"/>
    <property type="molecule type" value="Transcribed_RNA"/>
</dbReference>
<dbReference type="AlphaFoldDB" id="A0A6U3V3D3"/>
<evidence type="ECO:0000313" key="1">
    <source>
        <dbReference type="EMBL" id="CAD9356036.1"/>
    </source>
</evidence>
<name>A0A6U3V3D3_9STRA</name>
<organism evidence="1">
    <name type="scientific">Ditylum brightwellii</name>
    <dbReference type="NCBI Taxonomy" id="49249"/>
    <lineage>
        <taxon>Eukaryota</taxon>
        <taxon>Sar</taxon>
        <taxon>Stramenopiles</taxon>
        <taxon>Ochrophyta</taxon>
        <taxon>Bacillariophyta</taxon>
        <taxon>Mediophyceae</taxon>
        <taxon>Lithodesmiophycidae</taxon>
        <taxon>Lithodesmiales</taxon>
        <taxon>Lithodesmiaceae</taxon>
        <taxon>Ditylum</taxon>
    </lineage>
</organism>
<protein>
    <submittedName>
        <fullName evidence="1">Uncharacterized protein</fullName>
    </submittedName>
</protein>
<accession>A0A6U3V3D3</accession>
<sequence>MNASINLTKHLLTQTTSPNKFLKLASCIRNAHTLIQVGSNPLEVLRSTSEKRNLCDVEGKRRPGAYWVFGMSSNGMDDGVAPNLRTVGLQQITKHGIDYVTRKHDSSSSSSLPPPQSILYTMGKYKPGETMEQWRGEGYSQELGLQEILDCVPHYTIVEMIASQRGRLELQDEIKEEPVDERTAIHRRTRFMELVQRTRVAFENGDIDMEEIEQSLSAYRYIPNRMERMMGGPDHIMWDRWEWKHDGDDWLEPRHLLPY</sequence>